<dbReference type="AlphaFoldDB" id="A0A512C4D8"/>
<gene>
    <name evidence="1" type="ORF">MAE02_67700</name>
</gene>
<protein>
    <recommendedName>
        <fullName evidence="3">Transposase</fullName>
    </recommendedName>
</protein>
<proteinExistence type="predicted"/>
<keyword evidence="2" id="KW-1185">Reference proteome</keyword>
<dbReference type="Proteomes" id="UP000321085">
    <property type="component" value="Unassembled WGS sequence"/>
</dbReference>
<comment type="caution">
    <text evidence="1">The sequence shown here is derived from an EMBL/GenBank/DDBJ whole genome shotgun (WGS) entry which is preliminary data.</text>
</comment>
<evidence type="ECO:0008006" key="3">
    <source>
        <dbReference type="Google" id="ProtNLM"/>
    </source>
</evidence>
<dbReference type="Pfam" id="PF13551">
    <property type="entry name" value="HTH_29"/>
    <property type="match status" value="1"/>
</dbReference>
<evidence type="ECO:0000313" key="1">
    <source>
        <dbReference type="EMBL" id="GEO19074.1"/>
    </source>
</evidence>
<dbReference type="SUPFAM" id="SSF46689">
    <property type="entry name" value="Homeodomain-like"/>
    <property type="match status" value="1"/>
</dbReference>
<dbReference type="InterPro" id="IPR009057">
    <property type="entry name" value="Homeodomain-like_sf"/>
</dbReference>
<dbReference type="EMBL" id="BJYU01000314">
    <property type="protein sequence ID" value="GEO19074.1"/>
    <property type="molecule type" value="Genomic_DNA"/>
</dbReference>
<accession>A0A512C4D8</accession>
<sequence length="149" mass="16507">MVPVGLRDLTAEELATVMRLAHSRTAPAHLVQRAQIIKLAAGGETASAIAVRVQLDGETVRKRIHRLNRERVEALKDRYRSGRPPTHSAAPGATVISTTLTKPQRLGLPFAAWPRDQNTLPNLPVHILCPMMWPAIAQIYSGIEPRQRF</sequence>
<evidence type="ECO:0000313" key="2">
    <source>
        <dbReference type="Proteomes" id="UP000321085"/>
    </source>
</evidence>
<reference evidence="1 2" key="1">
    <citation type="submission" date="2019-07" db="EMBL/GenBank/DDBJ databases">
        <title>Whole genome shotgun sequence of Microvirga aerophila NBRC 106136.</title>
        <authorList>
            <person name="Hosoyama A."/>
            <person name="Uohara A."/>
            <person name="Ohji S."/>
            <person name="Ichikawa N."/>
        </authorList>
    </citation>
    <scope>NUCLEOTIDE SEQUENCE [LARGE SCALE GENOMIC DNA]</scope>
    <source>
        <strain evidence="1 2">NBRC 106136</strain>
    </source>
</reference>
<organism evidence="1 2">
    <name type="scientific">Microvirga aerophila</name>
    <dbReference type="NCBI Taxonomy" id="670291"/>
    <lineage>
        <taxon>Bacteria</taxon>
        <taxon>Pseudomonadati</taxon>
        <taxon>Pseudomonadota</taxon>
        <taxon>Alphaproteobacteria</taxon>
        <taxon>Hyphomicrobiales</taxon>
        <taxon>Methylobacteriaceae</taxon>
        <taxon>Microvirga</taxon>
    </lineage>
</organism>
<name>A0A512C4D8_9HYPH</name>